<dbReference type="FunFam" id="1.10.10.60:FF:000141">
    <property type="entry name" value="TetR family transcriptional regulator"/>
    <property type="match status" value="1"/>
</dbReference>
<keyword evidence="3" id="KW-0804">Transcription</keyword>
<keyword evidence="8" id="KW-1185">Reference proteome</keyword>
<dbReference type="GO" id="GO:0003700">
    <property type="term" value="F:DNA-binding transcription factor activity"/>
    <property type="evidence" value="ECO:0007669"/>
    <property type="project" value="TreeGrafter"/>
</dbReference>
<dbReference type="Gene3D" id="1.10.357.10">
    <property type="entry name" value="Tetracycline Repressor, domain 2"/>
    <property type="match status" value="1"/>
</dbReference>
<organism evidence="7 8">
    <name type="scientific">Amycolatopsis rhizosphaerae</name>
    <dbReference type="NCBI Taxonomy" id="2053003"/>
    <lineage>
        <taxon>Bacteria</taxon>
        <taxon>Bacillati</taxon>
        <taxon>Actinomycetota</taxon>
        <taxon>Actinomycetes</taxon>
        <taxon>Pseudonocardiales</taxon>
        <taxon>Pseudonocardiaceae</taxon>
        <taxon>Amycolatopsis</taxon>
    </lineage>
</organism>
<gene>
    <name evidence="7" type="ORF">FNH05_12540</name>
</gene>
<dbReference type="AlphaFoldDB" id="A0A558CVH5"/>
<dbReference type="Pfam" id="PF00440">
    <property type="entry name" value="TetR_N"/>
    <property type="match status" value="1"/>
</dbReference>
<dbReference type="PANTHER" id="PTHR30055">
    <property type="entry name" value="HTH-TYPE TRANSCRIPTIONAL REGULATOR RUTR"/>
    <property type="match status" value="1"/>
</dbReference>
<dbReference type="PANTHER" id="PTHR30055:SF146">
    <property type="entry name" value="HTH-TYPE TRANSCRIPTIONAL DUAL REGULATOR CECR"/>
    <property type="match status" value="1"/>
</dbReference>
<feature type="region of interest" description="Disordered" evidence="5">
    <location>
        <begin position="1"/>
        <end position="38"/>
    </location>
</feature>
<proteinExistence type="predicted"/>
<dbReference type="OrthoDB" id="7186128at2"/>
<feature type="compositionally biased region" description="Polar residues" evidence="5">
    <location>
        <begin position="12"/>
        <end position="25"/>
    </location>
</feature>
<feature type="DNA-binding region" description="H-T-H motif" evidence="4">
    <location>
        <begin position="59"/>
        <end position="78"/>
    </location>
</feature>
<dbReference type="PRINTS" id="PR00455">
    <property type="entry name" value="HTHTETR"/>
</dbReference>
<dbReference type="SUPFAM" id="SSF48498">
    <property type="entry name" value="Tetracyclin repressor-like, C-terminal domain"/>
    <property type="match status" value="1"/>
</dbReference>
<dbReference type="GO" id="GO:0045892">
    <property type="term" value="P:negative regulation of DNA-templated transcription"/>
    <property type="evidence" value="ECO:0007669"/>
    <property type="project" value="UniProtKB-ARBA"/>
</dbReference>
<feature type="domain" description="HTH tetR-type" evidence="6">
    <location>
        <begin position="36"/>
        <end position="96"/>
    </location>
</feature>
<protein>
    <submittedName>
        <fullName evidence="7">TetR/AcrR family transcriptional regulator</fullName>
    </submittedName>
</protein>
<dbReference type="InterPro" id="IPR009057">
    <property type="entry name" value="Homeodomain-like_sf"/>
</dbReference>
<dbReference type="SUPFAM" id="SSF46689">
    <property type="entry name" value="Homeodomain-like"/>
    <property type="match status" value="1"/>
</dbReference>
<evidence type="ECO:0000256" key="1">
    <source>
        <dbReference type="ARBA" id="ARBA00023015"/>
    </source>
</evidence>
<dbReference type="InterPro" id="IPR050109">
    <property type="entry name" value="HTH-type_TetR-like_transc_reg"/>
</dbReference>
<name>A0A558CVH5_9PSEU</name>
<keyword evidence="1" id="KW-0805">Transcription regulation</keyword>
<evidence type="ECO:0000313" key="8">
    <source>
        <dbReference type="Proteomes" id="UP000320011"/>
    </source>
</evidence>
<dbReference type="Proteomes" id="UP000320011">
    <property type="component" value="Unassembled WGS sequence"/>
</dbReference>
<sequence>MVPPVGPGLDSTIASTGPSSTTTKEASVPEDTSRSGRKRQAIVEAATALFLDKGYQGTSMDEIASAAAVSKQTVYKHFADKERLFSAMILGTLTAVAEPFATEIRALTETEDVEKDLGELARSYVAAVLQPRVVQLRRLIISEAGRLPALTRAYYERAPERTLRGLADCFEHLAGRGLLKVDEPPVAAEHFAFLILGRLLDKALFYGLPEPFPEAELNRSAEAGVRVFLAAYRPR</sequence>
<dbReference type="InterPro" id="IPR036271">
    <property type="entry name" value="Tet_transcr_reg_TetR-rel_C_sf"/>
</dbReference>
<evidence type="ECO:0000256" key="3">
    <source>
        <dbReference type="ARBA" id="ARBA00023163"/>
    </source>
</evidence>
<reference evidence="7 8" key="1">
    <citation type="submission" date="2019-07" db="EMBL/GenBank/DDBJ databases">
        <authorList>
            <person name="Duangmal K."/>
            <person name="Teo W.F.A."/>
        </authorList>
    </citation>
    <scope>NUCLEOTIDE SEQUENCE [LARGE SCALE GENOMIC DNA]</scope>
    <source>
        <strain evidence="7 8">TBRC 6029</strain>
    </source>
</reference>
<reference evidence="7 8" key="2">
    <citation type="submission" date="2019-08" db="EMBL/GenBank/DDBJ databases">
        <title>Amycolatopsis acidicola sp. nov., isolated from peat swamp forest soil.</title>
        <authorList>
            <person name="Srisuk N."/>
        </authorList>
    </citation>
    <scope>NUCLEOTIDE SEQUENCE [LARGE SCALE GENOMIC DNA]</scope>
    <source>
        <strain evidence="7 8">TBRC 6029</strain>
    </source>
</reference>
<evidence type="ECO:0000313" key="7">
    <source>
        <dbReference type="EMBL" id="TVT52777.1"/>
    </source>
</evidence>
<evidence type="ECO:0000256" key="2">
    <source>
        <dbReference type="ARBA" id="ARBA00023125"/>
    </source>
</evidence>
<dbReference type="GO" id="GO:0000976">
    <property type="term" value="F:transcription cis-regulatory region binding"/>
    <property type="evidence" value="ECO:0007669"/>
    <property type="project" value="TreeGrafter"/>
</dbReference>
<dbReference type="InterPro" id="IPR001647">
    <property type="entry name" value="HTH_TetR"/>
</dbReference>
<evidence type="ECO:0000256" key="5">
    <source>
        <dbReference type="SAM" id="MobiDB-lite"/>
    </source>
</evidence>
<keyword evidence="2 4" id="KW-0238">DNA-binding</keyword>
<dbReference type="PROSITE" id="PS50977">
    <property type="entry name" value="HTH_TETR_2"/>
    <property type="match status" value="1"/>
</dbReference>
<dbReference type="InterPro" id="IPR039536">
    <property type="entry name" value="TetR_C_Proteobacteria"/>
</dbReference>
<dbReference type="Pfam" id="PF14246">
    <property type="entry name" value="TetR_C_7"/>
    <property type="match status" value="1"/>
</dbReference>
<comment type="caution">
    <text evidence="7">The sequence shown here is derived from an EMBL/GenBank/DDBJ whole genome shotgun (WGS) entry which is preliminary data.</text>
</comment>
<dbReference type="EMBL" id="VJWX01000097">
    <property type="protein sequence ID" value="TVT52777.1"/>
    <property type="molecule type" value="Genomic_DNA"/>
</dbReference>
<evidence type="ECO:0000256" key="4">
    <source>
        <dbReference type="PROSITE-ProRule" id="PRU00335"/>
    </source>
</evidence>
<accession>A0A558CVH5</accession>
<evidence type="ECO:0000259" key="6">
    <source>
        <dbReference type="PROSITE" id="PS50977"/>
    </source>
</evidence>